<feature type="compositionally biased region" description="Low complexity" evidence="1">
    <location>
        <begin position="156"/>
        <end position="168"/>
    </location>
</feature>
<feature type="region of interest" description="Disordered" evidence="1">
    <location>
        <begin position="1"/>
        <end position="188"/>
    </location>
</feature>
<feature type="compositionally biased region" description="Polar residues" evidence="1">
    <location>
        <begin position="960"/>
        <end position="970"/>
    </location>
</feature>
<feature type="region of interest" description="Disordered" evidence="1">
    <location>
        <begin position="433"/>
        <end position="463"/>
    </location>
</feature>
<dbReference type="InterPro" id="IPR021136">
    <property type="entry name" value="Flagellar_hook_control-like_C"/>
</dbReference>
<feature type="region of interest" description="Disordered" evidence="1">
    <location>
        <begin position="960"/>
        <end position="988"/>
    </location>
</feature>
<feature type="region of interest" description="Disordered" evidence="1">
    <location>
        <begin position="773"/>
        <end position="859"/>
    </location>
</feature>
<feature type="compositionally biased region" description="Polar residues" evidence="1">
    <location>
        <begin position="38"/>
        <end position="52"/>
    </location>
</feature>
<dbReference type="PANTHER" id="PTHR37533:SF2">
    <property type="entry name" value="FLAGELLAR HOOK-LENGTH CONTROL PROTEIN"/>
    <property type="match status" value="1"/>
</dbReference>
<dbReference type="CDD" id="cd17470">
    <property type="entry name" value="T3SS_Flik_C"/>
    <property type="match status" value="1"/>
</dbReference>
<dbReference type="InterPro" id="IPR038610">
    <property type="entry name" value="FliK-like_C_sf"/>
</dbReference>
<feature type="compositionally biased region" description="Polar residues" evidence="1">
    <location>
        <begin position="174"/>
        <end position="188"/>
    </location>
</feature>
<feature type="compositionally biased region" description="Gly residues" evidence="1">
    <location>
        <begin position="1092"/>
        <end position="1101"/>
    </location>
</feature>
<feature type="compositionally biased region" description="Basic and acidic residues" evidence="1">
    <location>
        <begin position="53"/>
        <end position="69"/>
    </location>
</feature>
<dbReference type="Pfam" id="PF02120">
    <property type="entry name" value="Flg_hook"/>
    <property type="match status" value="1"/>
</dbReference>
<feature type="compositionally biased region" description="Basic and acidic residues" evidence="1">
    <location>
        <begin position="101"/>
        <end position="111"/>
    </location>
</feature>
<feature type="region of interest" description="Disordered" evidence="1">
    <location>
        <begin position="202"/>
        <end position="326"/>
    </location>
</feature>
<dbReference type="PANTHER" id="PTHR37533">
    <property type="entry name" value="FLAGELLAR HOOK-LENGTH CONTROL PROTEIN"/>
    <property type="match status" value="1"/>
</dbReference>
<feature type="compositionally biased region" description="Polar residues" evidence="1">
    <location>
        <begin position="87"/>
        <end position="98"/>
    </location>
</feature>
<dbReference type="RefSeq" id="WP_237483868.1">
    <property type="nucleotide sequence ID" value="NZ_CAKLCM010000002.1"/>
</dbReference>
<organism evidence="3 4">
    <name type="scientific">Vibrio hippocampi</name>
    <dbReference type="NCBI Taxonomy" id="654686"/>
    <lineage>
        <taxon>Bacteria</taxon>
        <taxon>Pseudomonadati</taxon>
        <taxon>Pseudomonadota</taxon>
        <taxon>Gammaproteobacteria</taxon>
        <taxon>Vibrionales</taxon>
        <taxon>Vibrionaceae</taxon>
        <taxon>Vibrio</taxon>
    </lineage>
</organism>
<dbReference type="EMBL" id="CAKLCM010000002">
    <property type="protein sequence ID" value="CAH0525182.1"/>
    <property type="molecule type" value="Genomic_DNA"/>
</dbReference>
<feature type="compositionally biased region" description="Polar residues" evidence="1">
    <location>
        <begin position="263"/>
        <end position="275"/>
    </location>
</feature>
<feature type="compositionally biased region" description="Polar residues" evidence="1">
    <location>
        <begin position="977"/>
        <end position="986"/>
    </location>
</feature>
<dbReference type="Gene3D" id="3.30.750.140">
    <property type="match status" value="1"/>
</dbReference>
<accession>A0ABN8DDX6</accession>
<evidence type="ECO:0000313" key="4">
    <source>
        <dbReference type="Proteomes" id="UP000838160"/>
    </source>
</evidence>
<feature type="compositionally biased region" description="Polar residues" evidence="1">
    <location>
        <begin position="773"/>
        <end position="812"/>
    </location>
</feature>
<feature type="compositionally biased region" description="Polar residues" evidence="1">
    <location>
        <begin position="282"/>
        <end position="299"/>
    </location>
</feature>
<feature type="domain" description="Flagellar hook-length control protein-like C-terminal" evidence="2">
    <location>
        <begin position="999"/>
        <end position="1082"/>
    </location>
</feature>
<evidence type="ECO:0000259" key="2">
    <source>
        <dbReference type="Pfam" id="PF02120"/>
    </source>
</evidence>
<comment type="caution">
    <text evidence="3">The sequence shown here is derived from an EMBL/GenBank/DDBJ whole genome shotgun (WGS) entry which is preliminary data.</text>
</comment>
<proteinExistence type="predicted"/>
<evidence type="ECO:0000313" key="3">
    <source>
        <dbReference type="EMBL" id="CAH0525182.1"/>
    </source>
</evidence>
<feature type="compositionally biased region" description="Low complexity" evidence="1">
    <location>
        <begin position="819"/>
        <end position="838"/>
    </location>
</feature>
<feature type="region of interest" description="Disordered" evidence="1">
    <location>
        <begin position="711"/>
        <end position="731"/>
    </location>
</feature>
<evidence type="ECO:0000256" key="1">
    <source>
        <dbReference type="SAM" id="MobiDB-lite"/>
    </source>
</evidence>
<feature type="compositionally biased region" description="Polar residues" evidence="1">
    <location>
        <begin position="645"/>
        <end position="666"/>
    </location>
</feature>
<gene>
    <name evidence="3" type="ORF">VHP8226_00842</name>
</gene>
<feature type="compositionally biased region" description="Basic and acidic residues" evidence="1">
    <location>
        <begin position="140"/>
        <end position="154"/>
    </location>
</feature>
<dbReference type="Proteomes" id="UP000838160">
    <property type="component" value="Unassembled WGS sequence"/>
</dbReference>
<feature type="compositionally biased region" description="Polar residues" evidence="1">
    <location>
        <begin position="433"/>
        <end position="460"/>
    </location>
</feature>
<feature type="compositionally biased region" description="Polar residues" evidence="1">
    <location>
        <begin position="1"/>
        <end position="16"/>
    </location>
</feature>
<dbReference type="InterPro" id="IPR052563">
    <property type="entry name" value="FliK"/>
</dbReference>
<feature type="region of interest" description="Disordered" evidence="1">
    <location>
        <begin position="642"/>
        <end position="668"/>
    </location>
</feature>
<feature type="compositionally biased region" description="Polar residues" evidence="1">
    <location>
        <begin position="839"/>
        <end position="851"/>
    </location>
</feature>
<feature type="compositionally biased region" description="Polar residues" evidence="1">
    <location>
        <begin position="202"/>
        <end position="233"/>
    </location>
</feature>
<feature type="compositionally biased region" description="Basic and acidic residues" evidence="1">
    <location>
        <begin position="251"/>
        <end position="262"/>
    </location>
</feature>
<sequence>MSLSIATSNLVKSSVTKPEIATSGQPVEVSESGGDSGEASTFSDTLDATLTESKGKASDKAVSTDKASMDKAASIDQAASADKTVSADKSLSTDNSAAEKSVTEKAAKQGDAEMNPQPTAKAVVSAQGDDGELPFSDESLDVKTDSSANIDKHSASHAAHSQSSSAVSGDESATPATTQADTSKLSANKTLSDSAELLARLDQSNKALKPNPNQSLSNDFKISAVTAHSTQALTGDETGIHPSKPLSSQTDDSHESDVKTGDSKMNSATTEQVAKSQGEVVTLSSGKPQQAGLTSSEHGQLTEAGRAATVEQASTLPSGDANPESYKQTNIEQAGLEKVGVEKVGVEKAAVTSDVATQVTNSTSMISGSTAAKEVTHSGFSSDNVLNESGKVVEKSADMTVASNQTTQVDGKEIKAVAAADAVALANGDVELQSTSDSQQVSNGSLIDTSSAQPSTSVTGDESVAQVAPGVLAVGSASVSAELSARLEPSNKAASQQSQVVDDEFADEFKVSAVTAKGAQQLAEGETDVSQTKPLEGKTGAAMTAAVAQNQLDDPASAIQSKSVDLMSPEHVQASKAEHSATADVTQTGQSQAVGQQVAGQYISGEQIVGQQIVGQQISGQQVDGQKIAGQQISAQDITVEKVSKSQSGDGEHVNTAQSKVTSDLDSISAKETALTSRSMDTLADSATAKTTSPALDDEAQARLIAQQGDTVLSAQTEKTPEATEQSGTMVTEQKAAQIEWGSATTTSSTDAETVLPVEQTKQASLAATVVNADNTESGQESKSVGRQSVASLSEDQTQSLQTQPLSGNTAIDSEKFGTESTTSELESADESSLLMASTSAPTTKTSNELQWSPAEPAARTTLSTAGAANALATAQTAVNNAAQAQTTETQPQANSAADARLMNSASQLAELQASAPTSASASAAQSAAFAASAAAAGMGFDSRKQGANEVSDINAASGTTSAQGINQPNMARAEQAQATTPQSPLLLNKENAAEQMNERLQMMMSKNLKHVDIRLDPPELGRMQIRMTLNSDSASVHFTVQNQQTRDMVDQAMPRLREMLSQQGIQLADTSVQQQNSGQQQRHAQQTAQGQGQGSGGQSAGQGDADMGMDEATSVNMAVRNASDGISYYA</sequence>
<reference evidence="3" key="1">
    <citation type="submission" date="2021-12" db="EMBL/GenBank/DDBJ databases">
        <authorList>
            <person name="Rodrigo-Torres L."/>
            <person name="Arahal R. D."/>
            <person name="Lucena T."/>
        </authorList>
    </citation>
    <scope>NUCLEOTIDE SEQUENCE</scope>
    <source>
        <strain evidence="3">CECT 8226</strain>
    </source>
</reference>
<feature type="region of interest" description="Disordered" evidence="1">
    <location>
        <begin position="1071"/>
        <end position="1109"/>
    </location>
</feature>
<protein>
    <recommendedName>
        <fullName evidence="2">Flagellar hook-length control protein-like C-terminal domain-containing protein</fullName>
    </recommendedName>
</protein>
<name>A0ABN8DDX6_9VIBR</name>
<feature type="compositionally biased region" description="Low complexity" evidence="1">
    <location>
        <begin position="1074"/>
        <end position="1091"/>
    </location>
</feature>
<keyword evidence="4" id="KW-1185">Reference proteome</keyword>